<reference evidence="1 2" key="1">
    <citation type="submission" date="2014-11" db="EMBL/GenBank/DDBJ databases">
        <title>Symbiosis island explosion on the genome of extra-slow-growing strains of soybean bradyrhizobia with massive insertion sequences.</title>
        <authorList>
            <person name="Iida T."/>
            <person name="Minamisawa K."/>
        </authorList>
    </citation>
    <scope>NUCLEOTIDE SEQUENCE [LARGE SCALE GENOMIC DNA]</scope>
    <source>
        <strain evidence="1 2">NK6</strain>
    </source>
</reference>
<gene>
    <name evidence="1" type="ORF">NK6_988</name>
</gene>
<name>A0A0E4BKQ0_9BRAD</name>
<dbReference type="AlphaFoldDB" id="A0A0E4BKQ0"/>
<sequence length="58" mass="6373">MCEANPLRINLAESRAPRLTISVHIATQNGTAMLAVHCDSFHHTINSQSSISDRRSGR</sequence>
<evidence type="ECO:0000313" key="2">
    <source>
        <dbReference type="Proteomes" id="UP000063308"/>
    </source>
</evidence>
<accession>A0A0E4BKQ0</accession>
<protein>
    <submittedName>
        <fullName evidence="1">Uncharacterized protein</fullName>
    </submittedName>
</protein>
<proteinExistence type="predicted"/>
<organism evidence="1 2">
    <name type="scientific">Bradyrhizobium diazoefficiens</name>
    <dbReference type="NCBI Taxonomy" id="1355477"/>
    <lineage>
        <taxon>Bacteria</taxon>
        <taxon>Pseudomonadati</taxon>
        <taxon>Pseudomonadota</taxon>
        <taxon>Alphaproteobacteria</taxon>
        <taxon>Hyphomicrobiales</taxon>
        <taxon>Nitrobacteraceae</taxon>
        <taxon>Bradyrhizobium</taxon>
    </lineage>
</organism>
<dbReference type="EMBL" id="AP014685">
    <property type="protein sequence ID" value="BAR54173.1"/>
    <property type="molecule type" value="Genomic_DNA"/>
</dbReference>
<dbReference type="Proteomes" id="UP000063308">
    <property type="component" value="Chromosome"/>
</dbReference>
<evidence type="ECO:0000313" key="1">
    <source>
        <dbReference type="EMBL" id="BAR54173.1"/>
    </source>
</evidence>